<protein>
    <submittedName>
        <fullName evidence="2">Uncharacterized protein</fullName>
    </submittedName>
</protein>
<organism evidence="2 3">
    <name type="scientific">Halosimplex aquaticum</name>
    <dbReference type="NCBI Taxonomy" id="3026162"/>
    <lineage>
        <taxon>Archaea</taxon>
        <taxon>Methanobacteriati</taxon>
        <taxon>Methanobacteriota</taxon>
        <taxon>Stenosarchaea group</taxon>
        <taxon>Halobacteria</taxon>
        <taxon>Halobacteriales</taxon>
        <taxon>Haloarculaceae</taxon>
        <taxon>Halosimplex</taxon>
    </lineage>
</organism>
<evidence type="ECO:0000256" key="1">
    <source>
        <dbReference type="SAM" id="MobiDB-lite"/>
    </source>
</evidence>
<dbReference type="AlphaFoldDB" id="A0ABD5Y637"/>
<gene>
    <name evidence="2" type="ORF">ACFQMA_16005</name>
</gene>
<proteinExistence type="predicted"/>
<reference evidence="2 3" key="1">
    <citation type="journal article" date="2019" name="Int. J. Syst. Evol. Microbiol.">
        <title>The Global Catalogue of Microorganisms (GCM) 10K type strain sequencing project: providing services to taxonomists for standard genome sequencing and annotation.</title>
        <authorList>
            <consortium name="The Broad Institute Genomics Platform"/>
            <consortium name="The Broad Institute Genome Sequencing Center for Infectious Disease"/>
            <person name="Wu L."/>
            <person name="Ma J."/>
        </authorList>
    </citation>
    <scope>NUCLEOTIDE SEQUENCE [LARGE SCALE GENOMIC DNA]</scope>
    <source>
        <strain evidence="2 3">XZYJT29</strain>
    </source>
</reference>
<comment type="caution">
    <text evidence="2">The sequence shown here is derived from an EMBL/GenBank/DDBJ whole genome shotgun (WGS) entry which is preliminary data.</text>
</comment>
<feature type="region of interest" description="Disordered" evidence="1">
    <location>
        <begin position="51"/>
        <end position="70"/>
    </location>
</feature>
<evidence type="ECO:0000313" key="2">
    <source>
        <dbReference type="EMBL" id="MFC7141328.1"/>
    </source>
</evidence>
<dbReference type="GeneID" id="78821641"/>
<sequence length="155" mass="15972">MRRVTRNVVLLILAVLVALLALGALPALLGSGDPYYLTATPVDDGNVSANGSSASGSAANGPAPANDSAAAANASAAINGSALSERRFPYTTEALRNGSSEPYRKGPWGLKETFTHSPFDERDALAARNPTAVSPEGVLVSYNGTLYRVAVGQRV</sequence>
<evidence type="ECO:0000313" key="3">
    <source>
        <dbReference type="Proteomes" id="UP001596432"/>
    </source>
</evidence>
<accession>A0ABD5Y637</accession>
<dbReference type="RefSeq" id="WP_274322414.1">
    <property type="nucleotide sequence ID" value="NZ_CP118158.1"/>
</dbReference>
<dbReference type="EMBL" id="JBHTAS010000001">
    <property type="protein sequence ID" value="MFC7141328.1"/>
    <property type="molecule type" value="Genomic_DNA"/>
</dbReference>
<keyword evidence="3" id="KW-1185">Reference proteome</keyword>
<name>A0ABD5Y637_9EURY</name>
<dbReference type="Proteomes" id="UP001596432">
    <property type="component" value="Unassembled WGS sequence"/>
</dbReference>